<protein>
    <submittedName>
        <fullName evidence="2">CHAT domain-containing protein</fullName>
    </submittedName>
</protein>
<evidence type="ECO:0000259" key="1">
    <source>
        <dbReference type="Pfam" id="PF12770"/>
    </source>
</evidence>
<evidence type="ECO:0000313" key="3">
    <source>
        <dbReference type="Proteomes" id="UP000823612"/>
    </source>
</evidence>
<proteinExistence type="predicted"/>
<name>A0A9D9H1R1_9BACT</name>
<dbReference type="InterPro" id="IPR024983">
    <property type="entry name" value="CHAT_dom"/>
</dbReference>
<reference evidence="2" key="2">
    <citation type="journal article" date="2021" name="PeerJ">
        <title>Extensive microbial diversity within the chicken gut microbiome revealed by metagenomics and culture.</title>
        <authorList>
            <person name="Gilroy R."/>
            <person name="Ravi A."/>
            <person name="Getino M."/>
            <person name="Pursley I."/>
            <person name="Horton D.L."/>
            <person name="Alikhan N.F."/>
            <person name="Baker D."/>
            <person name="Gharbi K."/>
            <person name="Hall N."/>
            <person name="Watson M."/>
            <person name="Adriaenssens E.M."/>
            <person name="Foster-Nyarko E."/>
            <person name="Jarju S."/>
            <person name="Secka A."/>
            <person name="Antonio M."/>
            <person name="Oren A."/>
            <person name="Chaudhuri R.R."/>
            <person name="La Ragione R."/>
            <person name="Hildebrand F."/>
            <person name="Pallen M.J."/>
        </authorList>
    </citation>
    <scope>NUCLEOTIDE SEQUENCE</scope>
    <source>
        <strain evidence="2">2889</strain>
    </source>
</reference>
<dbReference type="Proteomes" id="UP000823612">
    <property type="component" value="Unassembled WGS sequence"/>
</dbReference>
<gene>
    <name evidence="2" type="ORF">IAB08_00375</name>
</gene>
<comment type="caution">
    <text evidence="2">The sequence shown here is derived from an EMBL/GenBank/DDBJ whole genome shotgun (WGS) entry which is preliminary data.</text>
</comment>
<evidence type="ECO:0000313" key="2">
    <source>
        <dbReference type="EMBL" id="MBO8431738.1"/>
    </source>
</evidence>
<organism evidence="2 3">
    <name type="scientific">Candidatus Pullibacteroides excrementavium</name>
    <dbReference type="NCBI Taxonomy" id="2840905"/>
    <lineage>
        <taxon>Bacteria</taxon>
        <taxon>Pseudomonadati</taxon>
        <taxon>Bacteroidota</taxon>
        <taxon>Bacteroidia</taxon>
        <taxon>Bacteroidales</taxon>
        <taxon>Candidatus Pullibacteroides</taxon>
    </lineage>
</organism>
<accession>A0A9D9H1R1</accession>
<sequence>MDSFAQSRCTEKTVHGKTFRFLCMLAACCCFLMIPFDSEAENARISRTSEIKAGKAWKAGICPAELAGYLMVEDYAAALRSLDTVLAEAFLPKRKQTWFSLLRALCQINQGLYKTGGDELTKNLHTYAKAMQDLGLDSLGYQYLYLSMALASLDSRDALSALASADRAVELSRPDQWDIKAIGHIVQAYAYADKNELALAEKHLQQARDCLEKMDSPDMDGIRNLSLARAEALYAGKSGHYKEGARILAESWVWLKKNRPLDWHGQWSVLQEDVTHLANAGYFDAADACLFEAMNTLLDYWDYSLSGTVAVQDAEDNPERAASDAPISANAAAILFLSPDYAEDLASIWQDAPLGRQEIADFQRQALRNREEAMAVARPMDATETLRMLLYRSAERMVRYYSLLGGLRIGGKASTEEINARALAEQRFFFDMQSQNPDRSELFPMMGVMVCEQVLNQGRFDADLLRFLQKSASHALWDESGRTTERILDICLKSIEQNADSLANPVWKRAAIQVLDASGDYYFHTMRYAKAEQYWSLAGQLGQGDKEMKDYYGPVLARYGLLKALNGDYPEALRLYRQYDSLFRLDSWQRAEWIVDIDAGAKRVGEYEDFFSTISQYGPELSRLDPAFTGNLYDAMLFTKGNLLMAYRQRDEVKDQSLLNVIAFVKYDSYRKKQREAAGNFSLWEALGDTAKHIMSQLCQKIVSDPDIRLGESYREIQSALGEDEVAVEFFYSYAMSPTETDTAWLYKNGISYWALVLRPGWAYPKLVYLCRDTDLDALLAEGTDVYASPWTEKLYDLCWGRLRPYLEEGETVYFSPGGLFCRVNMEVLRDADGIQADARYHLRRLVSTKELLDNDGIASENAIENAVLYGGLTYDLEWDELYAVGQEYGRREGYQASRGFAGAGLRAGWKDLPASKNEVNAIARLLDSKGIGTSVYAGKEGSEESFKALSKRKASVLHLATHGFYLDQAEYKDKVYFERYESPFEPELGALYRSGLIFSGGQRAWLGETIPQEVEDGILLPHEILELDLSGVSVVVLSACETALGDIRQEGVMGLQYSFMLAGVDCVVMSLWQVNDYATSLLMQEFYRQLAAGEPRREALRLAQEKVKAWNSDPYYWAGFIMVE</sequence>
<dbReference type="EMBL" id="JADIMZ010000005">
    <property type="protein sequence ID" value="MBO8431738.1"/>
    <property type="molecule type" value="Genomic_DNA"/>
</dbReference>
<dbReference type="PANTHER" id="PTHR10098">
    <property type="entry name" value="RAPSYN-RELATED"/>
    <property type="match status" value="1"/>
</dbReference>
<dbReference type="Pfam" id="PF12770">
    <property type="entry name" value="CHAT"/>
    <property type="match status" value="1"/>
</dbReference>
<reference evidence="2" key="1">
    <citation type="submission" date="2020-10" db="EMBL/GenBank/DDBJ databases">
        <authorList>
            <person name="Gilroy R."/>
        </authorList>
    </citation>
    <scope>NUCLEOTIDE SEQUENCE</scope>
    <source>
        <strain evidence="2">2889</strain>
    </source>
</reference>
<feature type="domain" description="CHAT" evidence="1">
    <location>
        <begin position="793"/>
        <end position="1124"/>
    </location>
</feature>
<dbReference type="AlphaFoldDB" id="A0A9D9H1R1"/>